<feature type="domain" description="Bacterial Ig-like" evidence="4">
    <location>
        <begin position="1970"/>
        <end position="2051"/>
    </location>
</feature>
<keyword evidence="1" id="KW-0732">Signal</keyword>
<dbReference type="Gene3D" id="3.90.780.10">
    <property type="entry name" value="5'-Nucleotidase, C-terminal domain"/>
    <property type="match status" value="1"/>
</dbReference>
<dbReference type="GO" id="GO:0004519">
    <property type="term" value="F:endonuclease activity"/>
    <property type="evidence" value="ECO:0007669"/>
    <property type="project" value="UniProtKB-KW"/>
</dbReference>
<dbReference type="Gene3D" id="2.60.40.10">
    <property type="entry name" value="Immunoglobulins"/>
    <property type="match status" value="5"/>
</dbReference>
<dbReference type="SUPFAM" id="SSF49313">
    <property type="entry name" value="Cadherin-like"/>
    <property type="match status" value="2"/>
</dbReference>
<reference evidence="5 6" key="1">
    <citation type="submission" date="2021-01" db="EMBL/GenBank/DDBJ databases">
        <title>Genome seq and assembly of Nocardiodes sp. G10.</title>
        <authorList>
            <person name="Chhetri G."/>
        </authorList>
    </citation>
    <scope>NUCLEOTIDE SEQUENCE [LARGE SCALE GENOMIC DNA]</scope>
    <source>
        <strain evidence="5 6">G10</strain>
    </source>
</reference>
<dbReference type="Gene3D" id="3.60.10.10">
    <property type="entry name" value="Endonuclease/exonuclease/phosphatase"/>
    <property type="match status" value="1"/>
</dbReference>
<dbReference type="InterPro" id="IPR013783">
    <property type="entry name" value="Ig-like_fold"/>
</dbReference>
<feature type="domain" description="Bacterial Ig-like" evidence="4">
    <location>
        <begin position="1879"/>
        <end position="1960"/>
    </location>
</feature>
<dbReference type="InterPro" id="IPR036691">
    <property type="entry name" value="Endo/exonu/phosph_ase_sf"/>
</dbReference>
<evidence type="ECO:0000313" key="6">
    <source>
        <dbReference type="Proteomes" id="UP000636918"/>
    </source>
</evidence>
<keyword evidence="5" id="KW-0378">Hydrolase</keyword>
<evidence type="ECO:0000259" key="3">
    <source>
        <dbReference type="Pfam" id="PF03372"/>
    </source>
</evidence>
<dbReference type="SUPFAM" id="SSF56219">
    <property type="entry name" value="DNase I-like"/>
    <property type="match status" value="1"/>
</dbReference>
<dbReference type="EMBL" id="JAERSG010000004">
    <property type="protein sequence ID" value="MBL0749005.1"/>
    <property type="molecule type" value="Genomic_DNA"/>
</dbReference>
<dbReference type="Pfam" id="PF03372">
    <property type="entry name" value="Exo_endo_phos"/>
    <property type="match status" value="1"/>
</dbReference>
<feature type="domain" description="Endonuclease/exonuclease/phosphatase" evidence="3">
    <location>
        <begin position="833"/>
        <end position="1112"/>
    </location>
</feature>
<protein>
    <submittedName>
        <fullName evidence="5">ExeM/NucH family extracellular endonuclease</fullName>
    </submittedName>
</protein>
<comment type="caution">
    <text evidence="5">The sequence shown here is derived from an EMBL/GenBank/DDBJ whole genome shotgun (WGS) entry which is preliminary data.</text>
</comment>
<dbReference type="NCBIfam" id="NF033681">
    <property type="entry name" value="ExeM_NucH_DNase"/>
    <property type="match status" value="1"/>
</dbReference>
<dbReference type="CDD" id="cd04486">
    <property type="entry name" value="YhcR_OBF_like"/>
    <property type="match status" value="1"/>
</dbReference>
<dbReference type="SUPFAM" id="SSF55816">
    <property type="entry name" value="5'-nucleotidase (syn. UDP-sugar hydrolase), C-terminal domain"/>
    <property type="match status" value="1"/>
</dbReference>
<dbReference type="PANTHER" id="PTHR11575">
    <property type="entry name" value="5'-NUCLEOTIDASE-RELATED"/>
    <property type="match status" value="1"/>
</dbReference>
<dbReference type="InterPro" id="IPR047971">
    <property type="entry name" value="ExeM-like"/>
</dbReference>
<dbReference type="RefSeq" id="WP_201938619.1">
    <property type="nucleotide sequence ID" value="NZ_JAERSG010000004.1"/>
</dbReference>
<dbReference type="Proteomes" id="UP000636918">
    <property type="component" value="Unassembled WGS sequence"/>
</dbReference>
<dbReference type="SUPFAM" id="SSF56300">
    <property type="entry name" value="Metallo-dependent phosphatases"/>
    <property type="match status" value="1"/>
</dbReference>
<gene>
    <name evidence="5" type="ORF">JI751_15400</name>
</gene>
<dbReference type="Gene3D" id="3.60.21.10">
    <property type="match status" value="1"/>
</dbReference>
<dbReference type="InterPro" id="IPR005135">
    <property type="entry name" value="Endo/exonuclease/phosphatase"/>
</dbReference>
<proteinExistence type="predicted"/>
<dbReference type="PRINTS" id="PR01607">
    <property type="entry name" value="APYRASEFAMLY"/>
</dbReference>
<dbReference type="InterPro" id="IPR008334">
    <property type="entry name" value="5'-Nucleotdase_C"/>
</dbReference>
<feature type="domain" description="5'-Nucleotidase C-terminal" evidence="2">
    <location>
        <begin position="1494"/>
        <end position="1643"/>
    </location>
</feature>
<dbReference type="InterPro" id="IPR006179">
    <property type="entry name" value="5_nucleotidase/apyrase"/>
</dbReference>
<name>A0ABS1LBD9_9ACTN</name>
<dbReference type="Pfam" id="PF16640">
    <property type="entry name" value="Big_3_5"/>
    <property type="match status" value="3"/>
</dbReference>
<feature type="signal peptide" evidence="1">
    <location>
        <begin position="1"/>
        <end position="33"/>
    </location>
</feature>
<evidence type="ECO:0000259" key="4">
    <source>
        <dbReference type="Pfam" id="PF16640"/>
    </source>
</evidence>
<dbReference type="CDD" id="cd10283">
    <property type="entry name" value="MnuA_DNase1-like"/>
    <property type="match status" value="1"/>
</dbReference>
<evidence type="ECO:0000256" key="1">
    <source>
        <dbReference type="SAM" id="SignalP"/>
    </source>
</evidence>
<keyword evidence="5" id="KW-0540">Nuclease</keyword>
<dbReference type="InterPro" id="IPR015919">
    <property type="entry name" value="Cadherin-like_sf"/>
</dbReference>
<feature type="chain" id="PRO_5045676833" evidence="1">
    <location>
        <begin position="34"/>
        <end position="2096"/>
    </location>
</feature>
<keyword evidence="5" id="KW-0255">Endonuclease</keyword>
<keyword evidence="6" id="KW-1185">Reference proteome</keyword>
<accession>A0ABS1LBD9</accession>
<dbReference type="InterPro" id="IPR032109">
    <property type="entry name" value="Big_3_5"/>
</dbReference>
<dbReference type="InterPro" id="IPR029052">
    <property type="entry name" value="Metallo-depent_PP-like"/>
</dbReference>
<dbReference type="InterPro" id="IPR036907">
    <property type="entry name" value="5'-Nucleotdase_C_sf"/>
</dbReference>
<dbReference type="Pfam" id="PF02872">
    <property type="entry name" value="5_nucleotid_C"/>
    <property type="match status" value="1"/>
</dbReference>
<dbReference type="PANTHER" id="PTHR11575:SF24">
    <property type="entry name" value="5'-NUCLEOTIDASE"/>
    <property type="match status" value="1"/>
</dbReference>
<organism evidence="5 6">
    <name type="scientific">Nocardioides baculatus</name>
    <dbReference type="NCBI Taxonomy" id="2801337"/>
    <lineage>
        <taxon>Bacteria</taxon>
        <taxon>Bacillati</taxon>
        <taxon>Actinomycetota</taxon>
        <taxon>Actinomycetes</taxon>
        <taxon>Propionibacteriales</taxon>
        <taxon>Nocardioidaceae</taxon>
        <taxon>Nocardioides</taxon>
    </lineage>
</organism>
<dbReference type="Pfam" id="PF05345">
    <property type="entry name" value="He_PIG"/>
    <property type="match status" value="2"/>
</dbReference>
<evidence type="ECO:0000313" key="5">
    <source>
        <dbReference type="EMBL" id="MBL0749005.1"/>
    </source>
</evidence>
<feature type="domain" description="Bacterial Ig-like" evidence="4">
    <location>
        <begin position="1789"/>
        <end position="1869"/>
    </location>
</feature>
<feature type="non-terminal residue" evidence="5">
    <location>
        <position position="2096"/>
    </location>
</feature>
<evidence type="ECO:0000259" key="2">
    <source>
        <dbReference type="Pfam" id="PF02872"/>
    </source>
</evidence>
<sequence length="2096" mass="216548">MPRRAPRNALSLTTLLALVAAPLAMGFTAPAGASVSAAISSFPYTQDWSGLTATSTWADFPGVEGFTTGTTIAPLNPPNTTNAGTYTAEGTLTSNLVMRTGTVAPNTDSNGGVLAYPNVADKTVALSATGTVTTPLLVLHLNTTGRAGLDVAYDVQDMDSSTTDDQPTRVALQYRVGTTGAYTNLPDAYVPDATTVGNTTVTSTHVSVPLPAAVDNKADVYLRILTLDNASGSNEHVGIDNISITETSGPLALTNPGDKAFYTDTPIASFTPRVAGGTRPYTWSSTALPAGLTMSATGAISGTPTVAGSYPVTVTVTDSASGTASTTFTIVVSAPDPLVATNPGDRTTYVNQTMASFTMASTGGAPAYTWSATGLPAGVTMSAAGVLSGTPTVTGSFPVVATVTDGGGRTSQTTFTLTVSAVPTRTIAEIQGTGAASPFVDDFATTEGVVTAVYTNNRYGTGSSTHLTELGGFYLQTGGTPDTPGASDAVFVFMGAKTPPAIGDSVRVTGKVTEYFGLTEISPARAADVVALPTALPAVVPGTDLPGTTCAVGECATGAELAALREAHESEAFLPTGDYTVSDSYDGSAWAQSGSLGFAMQGEIGLAANSDEPLVIGTEEIPASDAAALAEHNAWNEAHRVTLDDGADVDYSASSVEDVAGFPWLTPSNSPRVGAKVTFAQPLIFTFRFDMWRLDTRTRVAPGTDGTAQGVAFEDTRALNAAPDDVLGAEGNLKIATFNMLNYFTVTGEDYVASPSFDPNPVDPKLPRYTRKCSYYTDRLGDRVSNDECGEYDLAPSPDALMWPGPRGAAQKSGGTDLTALTADFERQQAKEIKAINTMDADVMSLEEVENSSKIIDGLDRDSALSHLVDVLNADWASSHPGDDNRWAFVPSPRPAAQPTLLEQDAIRSAFIYNPDTVERIGASRILVNSAPFRNAREPLAQAFVRKGGSNADGFAVIVNHFKSKGGPSVTPTVPLGDNDDTGNGAGFYNGDRVRQAKALVAFANDFLDDKQIEAAFLTGDYNAYSQEDPVQAIVAAGYEDLHPANGQKTYSFGGLAGSLDHVFANEAAQAWVTGKDVWEINSNESVYYEYSRYNANLTNLYAPNQFRSSDHNPEIIGVNAPKTPGSSAVDTVQVLASNDFHGRLLDDPASASAGAAAMAEAVKGLRDPVTGNPNTVFAMAGDIVGASTFESFIQNDKPTIDAMNEAGLEVSAAGNHEFDQGYDDLMDRIMSATDPEGGADWPYIAANVRKAADLEAYALETTREDGNFAHSNGATWWKDFSGLNGGAGIRVGFVGAVTEDLDALVAPGMLDGVAITGIVEEVNDAAAELKTDGCGGEPCDLVIELVHEGAPSPSCDTLRNDEDSTFGRIVHGASDDVDAIVSGHTHLKYNCKVDVEGKTFSDGSPYKRPVVSAGQYGSFLNQLEFDFAPGTADLVGIRQHVLAMKDYDDDADTKAIVDAAVAVAETEGNVELGQVTGPFKRARRSDPTSGIVENRGGESTLGNLVAEIQREATQADIGVMNPGGLRDDLIGTGDGAGPVTYREAANVQPFANTLVTTVLTGAEVKLLLEQQWQRDPDNNIPSRPFLRLGTSKGFTWTEDSSRDEGDRITGIWLDGTQLDPAADYVVSSNSFIASGGDNFRALTMGPQQDTGVTDLQATVDYLEAHPTLAVDYAQHGVGARVPAGPFAAGDTVTIPVDSLSMTGEGDTTDTTVAVTMGARNLGTFPVATSLPTTPYDIPGAGTVTFTLPSGLSGGTQWITLTGGATGTVSQVPVSVNDNRAASTVSGQAADITYGEAGEVSVTVTPATATGTVELYDGADKIGEGTLTGDATTIAIPAGSLEVGTHTLTLKYLGDDDTRPSQGSVDVEVVKVASTVSGTAADITWGDAGSVSVTVDPTDATGTVELYDGDTKLGEGTLSSGGTTIAIAAKALPVGTHPLTLEYLGDGTHAADQGSVSVKVVKASPSVSGTAADITWGDAGSVSVTVDPTDATGTVELYDGDTKLGEGTLSSGGTTIAIAAKALPVGTHPLTLEYLGDGTHAADQGSVSVKVVKASPSVSGTAADITWGDAGSVAVTVAPSSATGTVELYDGATKLG</sequence>
<dbReference type="CDD" id="cd00146">
    <property type="entry name" value="PKD"/>
    <property type="match status" value="1"/>
</dbReference>